<dbReference type="Pfam" id="PF08659">
    <property type="entry name" value="KR"/>
    <property type="match status" value="1"/>
</dbReference>
<dbReference type="InterPro" id="IPR032821">
    <property type="entry name" value="PKS_assoc"/>
</dbReference>
<keyword evidence="5" id="KW-0436">Ligase</keyword>
<dbReference type="InterPro" id="IPR057737">
    <property type="entry name" value="Condensation_MtbB-like"/>
</dbReference>
<dbReference type="PANTHER" id="PTHR43775:SF37">
    <property type="entry name" value="SI:DKEY-61P9.11"/>
    <property type="match status" value="1"/>
</dbReference>
<sequence length="2814" mass="298208">MSADNMIAVVGMACRFPGAPDVAAFWDLIESGREGLTRFDEAAAAARGVPAALRRDPNYVPVAGIIDGYDEFDAAHFGFTAAEAALLDPQLRVLLECCRHACDDAGHGGGADLGAVGVFTGAAHSVYLEHNLAGYRRRAELDPMGHLQATMGALTDYYPQQIAYRLGFTGPAFAVQATCSSSLVAVHLAAQSLLLGECDAALAGGVSLIVPQGRGYLHVPDAVFAADGHTRSFGANASGMVHTPGAGVVVLRRLADALADGDPVYAVLRGSAANNDGAAKAGFTAPSVAGQARVVIEALAVADIDPGEVGLIEAHGTGTVLGDRIELTALATVFGDRRRRPLAIGSVKSNIGHTNTAAGIAALIKAVLAVQHGKLPATLHADPADPEPDRHAGLFEIVAQTRDWPGEQARIAGVSSFGIGGTNCHVMVAQAPAPPAPTAPDPRAQLIPVSATDAAACQAQVDAYAAAGAPADLAYTAAVARHPDTGYRAALVRTNGAAEGDHLVAVRPVPQQRPRILFAFPGAGSQYPGMGAELYRDEPVFAAVVDECAQAMRPVLGVDIREIITAAQPHRDAEDPRLHQPALFAVSLATAATLRACGIEPDGVLGHSLGEFAAAVSAGMLAVSDAARLVAVRASALAETASGAMLAVTLDATGSDALLARYSALTLAAVNAAEERVLAGPASVVAEVAADLAARGVRHSRVRIGLALHSPAVEAAVPPVRAAAAIGYAPATIPFYSTHTGAETTTVDAEYWARQLREPVLFAAALDAATAAGPTILIQIGPGAAVAAAARRDNRENLVAAVTTFPDAREAATGERAALLTAVGHLWCAGTPFDPAALHRRRHRVRLPGYPFQRSRYWIDPPATEEPEPDPTSVLQLPTWTRIGPPTTPLETLHGTTWMLTGLSGPSASVAVAALTDAGATVSTADSAEPTEPIDGVVVSLDPLRSEPVVTEGTVDDPAVARIGAALAVAGDAVRRVNGLRAAPRAVLVVNSSSASLPGESPRPEDAATSALGRVIADETTIRCRTVDLAAETAPLDLRALAAEAADLLGRPADAPYAEIAHRAGIRWRWSWTRWEPMAGPRSAPLRLVVILGGFGRLGTLLAEHFAAAGAQVVRAGRSAPQGTAAATTSYTDRIVDITDCGALGALFTDIATEHGGIDLVVHAAGSVGAQAIAGLSEYTGAPGVNLRAKVEGTRALAEAVAACADRHRPRRVLLMSSVAGALGGVGLAEYAVANRFLDEWSQASPAADGTRWSSVVWDTWDGDDRVNASALAAVRAAMLAVPDALTALDRLLALGELPQAPAVLAVSPRSLDEAARRPAAGGPAITDPTTPAIVSTGDLTEDQQVVAALWSELLGVPVTGPDADFFALGGHSVLATRMLDLLRTREQAEIRLRDLIAEPTLFAVADLMRRRRQPGVDTAAEPARQPATAADGTFPLTRVQHAYWIGRSGGFGLGDVACHFYFEHDCVDLDLDRYERAWNRVIDRHDMLRTVITDDGCNRVLEAVPEYRIRRHNLAAAPASERADRLAELRRQLSHRVQRPDRWPLFDVRAVRLDDTTVRLCIGIDALICDSASYFLLDRDLRRYYREPEAELPTPRTRFADYVAHIGWREDSTDYARAAAYWRRRLPELPGAPALPTRTRAQARPWFGRRRAALPPQRWTRLRELAVEHGVTVSAVLLTAYADVLAAWSGDERFAVMLTLVDRPVALPDIDQVVGDFTALIVHEVDSGAGGSFADRVKRTQARLFDDLDHRAYSALDGLAELATGTGTRTLLPVVFTSALDVAELVGGEPDLEWAGRIVHGVSQTPQVWLDHQVFVQAGALQLQWDVLETVLDPAAADTAFGTYVDWVGRLSAGPQAWTAVEDGPNAGTDPQAEITTTVTGIWCRVLGLEAGTIAPESTFVAIGGDSVLAVRMAAMVRTELGVTVPVTDLVGDLTLAQLVSRVLEHRSGPVAAPAATTELVHVTDAYAPFALTPLQQAYWVGQHDGWALSYESAHMYVDFLLTGVDGDGVRTAVQRLVQRQPMLRAVFSADGNQQVLPVDEARLAQLPVTEIDLRTAPVGDIDAAVIATRTELQHSGPNLDPWPFRVVALRLPDEALRLHIVTSLLVADGWSFQLIFTELFTYLDEPNAVLPPLTAQFGDYVETVRRQRGEASWLAQRDWWWEQIDDLPAAPALPLAMPVHEARPEAMVRRELRLPGDRMDVLRARCTEFGITPSTLFATCYALALARLAGHRRFLLNVLYLNRLHLPADLDHAVGPYAGTVLVDIDVPADATFVAAARRVQAAMGRTLDHGQVTGVEVVRELARRRRDHAPQAPVVFHSTLGLHPPTGTPEAVRVRDFFQRVRTPQVALDMQVFEWDWDDEVVVNLDAVAELFAPGVLDELFADITGRLAVLADSTAGWTRPLTLPAAEQPAAATATAAPAALAGPLRTPVEHAVAEIWADLLADTGVLDPVAVDRGTDFFALGGDSVLAIRMLGRLRARLGATVAPREFLRDPTLAATAVALEARIEVEPAPALAEETDAAITIRDGAGAPLFLIHPTGGDVSCYLDLSSRLDTDRPVIAIQDPALAGHPGPEGIDGLATVYERTIRAQQPHGPYLLGGWSMGGIVAHEVARRLRAGGSEIALLVLIDSNIADRIHDADGARFWSRYLGSLESFLDIDLGSATLDSDFAAATAEQQRARMAAVLAEAGLLRQPDPAELAPREEVFRRHLRALGAHRTGRLTLGQGQGRLVIVAAGAEAPRNSGVGMGVDDCGDLTDLGWSAYTDAPLDTATVAAHHYALLREPAVADLARVVSRALSAVPTVPTLERSADA</sequence>
<evidence type="ECO:0000256" key="2">
    <source>
        <dbReference type="ARBA" id="ARBA00004924"/>
    </source>
</evidence>
<keyword evidence="6" id="KW-0808">Transferase</keyword>
<dbReference type="SUPFAM" id="SSF52777">
    <property type="entry name" value="CoA-dependent acyltransferases"/>
    <property type="match status" value="4"/>
</dbReference>
<dbReference type="SUPFAM" id="SSF55048">
    <property type="entry name" value="Probable ACP-binding domain of malonyl-CoA ACP transacylase"/>
    <property type="match status" value="1"/>
</dbReference>
<evidence type="ECO:0000259" key="8">
    <source>
        <dbReference type="PROSITE" id="PS50075"/>
    </source>
</evidence>
<dbReference type="SMART" id="SM00823">
    <property type="entry name" value="PKS_PP"/>
    <property type="match status" value="2"/>
</dbReference>
<dbReference type="InterPro" id="IPR013968">
    <property type="entry name" value="PKS_KR"/>
</dbReference>
<dbReference type="Pfam" id="PF00668">
    <property type="entry name" value="Condensation"/>
    <property type="match status" value="2"/>
</dbReference>
<dbReference type="InterPro" id="IPR014043">
    <property type="entry name" value="Acyl_transferase_dom"/>
</dbReference>
<evidence type="ECO:0000256" key="7">
    <source>
        <dbReference type="ARBA" id="ARBA00023268"/>
    </source>
</evidence>
<dbReference type="GO" id="GO:0006633">
    <property type="term" value="P:fatty acid biosynthetic process"/>
    <property type="evidence" value="ECO:0007669"/>
    <property type="project" value="TreeGrafter"/>
</dbReference>
<keyword evidence="3" id="KW-0596">Phosphopantetheine</keyword>
<proteinExistence type="predicted"/>
<dbReference type="InterPro" id="IPR020806">
    <property type="entry name" value="PKS_PP-bd"/>
</dbReference>
<dbReference type="InterPro" id="IPR014031">
    <property type="entry name" value="Ketoacyl_synth_C"/>
</dbReference>
<feature type="domain" description="Carrier" evidence="8">
    <location>
        <begin position="1871"/>
        <end position="1948"/>
    </location>
</feature>
<evidence type="ECO:0000256" key="6">
    <source>
        <dbReference type="ARBA" id="ARBA00022679"/>
    </source>
</evidence>
<feature type="domain" description="Carrier" evidence="8">
    <location>
        <begin position="2428"/>
        <end position="2509"/>
    </location>
</feature>
<comment type="cofactor">
    <cofactor evidence="1">
        <name>pantetheine 4'-phosphate</name>
        <dbReference type="ChEBI" id="CHEBI:47942"/>
    </cofactor>
</comment>
<dbReference type="InterPro" id="IPR029058">
    <property type="entry name" value="AB_hydrolase_fold"/>
</dbReference>
<dbReference type="FunFam" id="3.30.559.30:FF:000006">
    <property type="entry name" value="Yersiniabactin polyketide/non-ribosomal peptide synthetase"/>
    <property type="match status" value="1"/>
</dbReference>
<dbReference type="InterPro" id="IPR014030">
    <property type="entry name" value="Ketoacyl_synth_N"/>
</dbReference>
<dbReference type="PANTHER" id="PTHR43775">
    <property type="entry name" value="FATTY ACID SYNTHASE"/>
    <property type="match status" value="1"/>
</dbReference>
<comment type="pathway">
    <text evidence="2">Siderophore biosynthesis.</text>
</comment>
<dbReference type="Pfam" id="PF00698">
    <property type="entry name" value="Acyl_transf_1"/>
    <property type="match status" value="1"/>
</dbReference>
<dbReference type="Gene3D" id="3.30.559.30">
    <property type="entry name" value="Nonribosomal peptide synthetase, condensation domain"/>
    <property type="match status" value="2"/>
</dbReference>
<dbReference type="SMART" id="SM00824">
    <property type="entry name" value="PKS_TE"/>
    <property type="match status" value="1"/>
</dbReference>
<dbReference type="InterPro" id="IPR057326">
    <property type="entry name" value="KR_dom"/>
</dbReference>
<dbReference type="InterPro" id="IPR023213">
    <property type="entry name" value="CAT-like_dom_sf"/>
</dbReference>
<dbReference type="Gene3D" id="3.40.47.10">
    <property type="match status" value="1"/>
</dbReference>
<dbReference type="InterPro" id="IPR016039">
    <property type="entry name" value="Thiolase-like"/>
</dbReference>
<evidence type="ECO:0000259" key="9">
    <source>
        <dbReference type="PROSITE" id="PS52004"/>
    </source>
</evidence>
<dbReference type="InterPro" id="IPR016036">
    <property type="entry name" value="Malonyl_transacylase_ACP-bd"/>
</dbReference>
<dbReference type="CDD" id="cd19535">
    <property type="entry name" value="Cyc_NRPS"/>
    <property type="match status" value="1"/>
</dbReference>
<keyword evidence="4" id="KW-0597">Phosphoprotein</keyword>
<dbReference type="InterPro" id="IPR009081">
    <property type="entry name" value="PP-bd_ACP"/>
</dbReference>
<keyword evidence="11" id="KW-1185">Reference proteome</keyword>
<dbReference type="Pfam" id="PF00975">
    <property type="entry name" value="Thioesterase"/>
    <property type="match status" value="1"/>
</dbReference>
<dbReference type="Pfam" id="PF00550">
    <property type="entry name" value="PP-binding"/>
    <property type="match status" value="3"/>
</dbReference>
<dbReference type="SUPFAM" id="SSF53474">
    <property type="entry name" value="alpha/beta-Hydrolases"/>
    <property type="match status" value="1"/>
</dbReference>
<dbReference type="InterPro" id="IPR001242">
    <property type="entry name" value="Condensation_dom"/>
</dbReference>
<dbReference type="GO" id="GO:0016874">
    <property type="term" value="F:ligase activity"/>
    <property type="evidence" value="ECO:0007669"/>
    <property type="project" value="UniProtKB-KW"/>
</dbReference>
<evidence type="ECO:0000256" key="5">
    <source>
        <dbReference type="ARBA" id="ARBA00022598"/>
    </source>
</evidence>
<accession>A0A846XA67</accession>
<dbReference type="InterPro" id="IPR020802">
    <property type="entry name" value="TesA-like"/>
</dbReference>
<dbReference type="Pfam" id="PF00109">
    <property type="entry name" value="ketoacyl-synt"/>
    <property type="match status" value="1"/>
</dbReference>
<protein>
    <submittedName>
        <fullName evidence="10">Type I polyketide synthase</fullName>
    </submittedName>
</protein>
<dbReference type="InterPro" id="IPR016035">
    <property type="entry name" value="Acyl_Trfase/lysoPLipase"/>
</dbReference>
<dbReference type="InterPro" id="IPR050091">
    <property type="entry name" value="PKS_NRPS_Biosynth_Enz"/>
</dbReference>
<evidence type="ECO:0000313" key="11">
    <source>
        <dbReference type="Proteomes" id="UP000565715"/>
    </source>
</evidence>
<evidence type="ECO:0000256" key="4">
    <source>
        <dbReference type="ARBA" id="ARBA00022553"/>
    </source>
</evidence>
<dbReference type="PROSITE" id="PS50075">
    <property type="entry name" value="CARRIER"/>
    <property type="match status" value="3"/>
</dbReference>
<dbReference type="InterPro" id="IPR020841">
    <property type="entry name" value="PKS_Beta-ketoAc_synthase_dom"/>
</dbReference>
<dbReference type="SMART" id="SM00825">
    <property type="entry name" value="PKS_KS"/>
    <property type="match status" value="1"/>
</dbReference>
<evidence type="ECO:0000313" key="10">
    <source>
        <dbReference type="EMBL" id="NKY33161.1"/>
    </source>
</evidence>
<dbReference type="PROSITE" id="PS52004">
    <property type="entry name" value="KS3_2"/>
    <property type="match status" value="1"/>
</dbReference>
<dbReference type="GO" id="GO:0031177">
    <property type="term" value="F:phosphopantetheine binding"/>
    <property type="evidence" value="ECO:0007669"/>
    <property type="project" value="InterPro"/>
</dbReference>
<dbReference type="Pfam" id="PF16197">
    <property type="entry name" value="KAsynt_C_assoc"/>
    <property type="match status" value="1"/>
</dbReference>
<dbReference type="InterPro" id="IPR001031">
    <property type="entry name" value="Thioesterase"/>
</dbReference>
<dbReference type="InterPro" id="IPR006162">
    <property type="entry name" value="Ppantetheine_attach_site"/>
</dbReference>
<dbReference type="Gene3D" id="3.40.50.720">
    <property type="entry name" value="NAD(P)-binding Rossmann-like Domain"/>
    <property type="match status" value="1"/>
</dbReference>
<dbReference type="Gene3D" id="3.40.366.10">
    <property type="entry name" value="Malonyl-Coenzyme A Acyl Carrier Protein, domain 2"/>
    <property type="match status" value="1"/>
</dbReference>
<dbReference type="Gene3D" id="3.30.559.10">
    <property type="entry name" value="Chloramphenicol acetyltransferase-like domain"/>
    <property type="match status" value="2"/>
</dbReference>
<dbReference type="GO" id="GO:0004312">
    <property type="term" value="F:fatty acid synthase activity"/>
    <property type="evidence" value="ECO:0007669"/>
    <property type="project" value="TreeGrafter"/>
</dbReference>
<gene>
    <name evidence="10" type="ORF">HGA13_08780</name>
</gene>
<dbReference type="EMBL" id="JAAXOO010000002">
    <property type="protein sequence ID" value="NKY33161.1"/>
    <property type="molecule type" value="Genomic_DNA"/>
</dbReference>
<dbReference type="InterPro" id="IPR036736">
    <property type="entry name" value="ACP-like_sf"/>
</dbReference>
<dbReference type="SUPFAM" id="SSF52151">
    <property type="entry name" value="FabD/lysophospholipase-like"/>
    <property type="match status" value="1"/>
</dbReference>
<dbReference type="PROSITE" id="PS00012">
    <property type="entry name" value="PHOSPHOPANTETHEINE"/>
    <property type="match status" value="3"/>
</dbReference>
<dbReference type="Gene3D" id="1.10.1200.10">
    <property type="entry name" value="ACP-like"/>
    <property type="match status" value="3"/>
</dbReference>
<dbReference type="Proteomes" id="UP000565715">
    <property type="component" value="Unassembled WGS sequence"/>
</dbReference>
<evidence type="ECO:0000256" key="1">
    <source>
        <dbReference type="ARBA" id="ARBA00001957"/>
    </source>
</evidence>
<dbReference type="CDD" id="cd00833">
    <property type="entry name" value="PKS"/>
    <property type="match status" value="1"/>
</dbReference>
<dbReference type="SUPFAM" id="SSF53901">
    <property type="entry name" value="Thiolase-like"/>
    <property type="match status" value="1"/>
</dbReference>
<dbReference type="Gene3D" id="3.30.70.3290">
    <property type="match status" value="1"/>
</dbReference>
<comment type="caution">
    <text evidence="10">The sequence shown here is derived from an EMBL/GenBank/DDBJ whole genome shotgun (WGS) entry which is preliminary data.</text>
</comment>
<organism evidence="10 11">
    <name type="scientific">Nocardia speluncae</name>
    <dbReference type="NCBI Taxonomy" id="419477"/>
    <lineage>
        <taxon>Bacteria</taxon>
        <taxon>Bacillati</taxon>
        <taxon>Actinomycetota</taxon>
        <taxon>Actinomycetes</taxon>
        <taxon>Mycobacteriales</taxon>
        <taxon>Nocardiaceae</taxon>
        <taxon>Nocardia</taxon>
    </lineage>
</organism>
<dbReference type="Pfam" id="PF02801">
    <property type="entry name" value="Ketoacyl-synt_C"/>
    <property type="match status" value="1"/>
</dbReference>
<dbReference type="InterPro" id="IPR036291">
    <property type="entry name" value="NAD(P)-bd_dom_sf"/>
</dbReference>
<evidence type="ECO:0000256" key="3">
    <source>
        <dbReference type="ARBA" id="ARBA00022450"/>
    </source>
</evidence>
<feature type="domain" description="Carrier" evidence="8">
    <location>
        <begin position="1338"/>
        <end position="1413"/>
    </location>
</feature>
<dbReference type="SUPFAM" id="SSF51735">
    <property type="entry name" value="NAD(P)-binding Rossmann-fold domains"/>
    <property type="match status" value="1"/>
</dbReference>
<dbReference type="SMART" id="SM00827">
    <property type="entry name" value="PKS_AT"/>
    <property type="match status" value="1"/>
</dbReference>
<dbReference type="RefSeq" id="WP_068040352.1">
    <property type="nucleotide sequence ID" value="NZ_JAAXOO010000002.1"/>
</dbReference>
<feature type="domain" description="Ketosynthase family 3 (KS3)" evidence="9">
    <location>
        <begin position="4"/>
        <end position="430"/>
    </location>
</feature>
<dbReference type="SUPFAM" id="SSF47336">
    <property type="entry name" value="ACP-like"/>
    <property type="match status" value="3"/>
</dbReference>
<dbReference type="FunFam" id="3.30.559.10:FF:000023">
    <property type="entry name" value="Non-ribosomal peptide synthetase"/>
    <property type="match status" value="1"/>
</dbReference>
<dbReference type="Gene3D" id="3.40.50.1820">
    <property type="entry name" value="alpha/beta hydrolase"/>
    <property type="match status" value="1"/>
</dbReference>
<keyword evidence="7" id="KW-0511">Multifunctional enzyme</keyword>
<name>A0A846XA67_9NOCA</name>
<reference evidence="10 11" key="1">
    <citation type="submission" date="2020-04" db="EMBL/GenBank/DDBJ databases">
        <title>MicrobeNet Type strains.</title>
        <authorList>
            <person name="Nicholson A.C."/>
        </authorList>
    </citation>
    <scope>NUCLEOTIDE SEQUENCE [LARGE SCALE GENOMIC DNA]</scope>
    <source>
        <strain evidence="10 11">DSM 45078</strain>
    </source>
</reference>
<dbReference type="SMART" id="SM00822">
    <property type="entry name" value="PKS_KR"/>
    <property type="match status" value="1"/>
</dbReference>
<dbReference type="InterPro" id="IPR001227">
    <property type="entry name" value="Ac_transferase_dom_sf"/>
</dbReference>